<protein>
    <submittedName>
        <fullName evidence="2">Uncharacterized protein</fullName>
    </submittedName>
</protein>
<evidence type="ECO:0000256" key="1">
    <source>
        <dbReference type="SAM" id="MobiDB-lite"/>
    </source>
</evidence>
<keyword evidence="3" id="KW-1185">Reference proteome</keyword>
<dbReference type="EMBL" id="JACASE010000005">
    <property type="protein sequence ID" value="KAF6466181.1"/>
    <property type="molecule type" value="Genomic_DNA"/>
</dbReference>
<gene>
    <name evidence="2" type="ORF">HJG63_011456</name>
</gene>
<proteinExistence type="predicted"/>
<evidence type="ECO:0000313" key="3">
    <source>
        <dbReference type="Proteomes" id="UP000593571"/>
    </source>
</evidence>
<evidence type="ECO:0000313" key="2">
    <source>
        <dbReference type="EMBL" id="KAF6466181.1"/>
    </source>
</evidence>
<organism evidence="2 3">
    <name type="scientific">Rousettus aegyptiacus</name>
    <name type="common">Egyptian fruit bat</name>
    <name type="synonym">Pteropus aegyptiacus</name>
    <dbReference type="NCBI Taxonomy" id="9407"/>
    <lineage>
        <taxon>Eukaryota</taxon>
        <taxon>Metazoa</taxon>
        <taxon>Chordata</taxon>
        <taxon>Craniata</taxon>
        <taxon>Vertebrata</taxon>
        <taxon>Euteleostomi</taxon>
        <taxon>Mammalia</taxon>
        <taxon>Eutheria</taxon>
        <taxon>Laurasiatheria</taxon>
        <taxon>Chiroptera</taxon>
        <taxon>Yinpterochiroptera</taxon>
        <taxon>Pteropodoidea</taxon>
        <taxon>Pteropodidae</taxon>
        <taxon>Rousettinae</taxon>
        <taxon>Rousettus</taxon>
    </lineage>
</organism>
<sequence>MERHRISAQTGPKQAYLGSRCGPDSRPGDLPRQGPDTGILQVPGSCLWSTMSQGRGPTVELCFKDPNRFLFLNLSPGLWSPAPLSLGREGRGGGAAPLTALHPVCPLGSGVHQPPGCSLRPACPLRRPSFLQVQGGGQRCKCQISSTQTAPH</sequence>
<comment type="caution">
    <text evidence="2">The sequence shown here is derived from an EMBL/GenBank/DDBJ whole genome shotgun (WGS) entry which is preliminary data.</text>
</comment>
<feature type="region of interest" description="Disordered" evidence="1">
    <location>
        <begin position="1"/>
        <end position="36"/>
    </location>
</feature>
<dbReference type="AlphaFoldDB" id="A0A7J8H287"/>
<accession>A0A7J8H287</accession>
<reference evidence="2 3" key="1">
    <citation type="journal article" date="2020" name="Nature">
        <title>Six reference-quality genomes reveal evolution of bat adaptations.</title>
        <authorList>
            <person name="Jebb D."/>
            <person name="Huang Z."/>
            <person name="Pippel M."/>
            <person name="Hughes G.M."/>
            <person name="Lavrichenko K."/>
            <person name="Devanna P."/>
            <person name="Winkler S."/>
            <person name="Jermiin L.S."/>
            <person name="Skirmuntt E.C."/>
            <person name="Katzourakis A."/>
            <person name="Burkitt-Gray L."/>
            <person name="Ray D.A."/>
            <person name="Sullivan K.A.M."/>
            <person name="Roscito J.G."/>
            <person name="Kirilenko B.M."/>
            <person name="Davalos L.M."/>
            <person name="Corthals A.P."/>
            <person name="Power M.L."/>
            <person name="Jones G."/>
            <person name="Ransome R.D."/>
            <person name="Dechmann D.K.N."/>
            <person name="Locatelli A.G."/>
            <person name="Puechmaille S.J."/>
            <person name="Fedrigo O."/>
            <person name="Jarvis E.D."/>
            <person name="Hiller M."/>
            <person name="Vernes S.C."/>
            <person name="Myers E.W."/>
            <person name="Teeling E.C."/>
        </authorList>
    </citation>
    <scope>NUCLEOTIDE SEQUENCE [LARGE SCALE GENOMIC DNA]</scope>
    <source>
        <strain evidence="2">MRouAeg1</strain>
        <tissue evidence="2">Muscle</tissue>
    </source>
</reference>
<name>A0A7J8H287_ROUAE</name>
<dbReference type="Proteomes" id="UP000593571">
    <property type="component" value="Unassembled WGS sequence"/>
</dbReference>